<protein>
    <submittedName>
        <fullName evidence="5">Tetratricopeptide repeat protein</fullName>
    </submittedName>
</protein>
<keyword evidence="1" id="KW-0677">Repeat</keyword>
<dbReference type="SUPFAM" id="SSF48452">
    <property type="entry name" value="TPR-like"/>
    <property type="match status" value="1"/>
</dbReference>
<keyword evidence="2 3" id="KW-0802">TPR repeat</keyword>
<dbReference type="InterPro" id="IPR019734">
    <property type="entry name" value="TPR_rpt"/>
</dbReference>
<proteinExistence type="predicted"/>
<evidence type="ECO:0000256" key="2">
    <source>
        <dbReference type="ARBA" id="ARBA00022803"/>
    </source>
</evidence>
<evidence type="ECO:0000256" key="1">
    <source>
        <dbReference type="ARBA" id="ARBA00022737"/>
    </source>
</evidence>
<feature type="repeat" description="TPR" evidence="3">
    <location>
        <begin position="94"/>
        <end position="127"/>
    </location>
</feature>
<dbReference type="Pfam" id="PF14559">
    <property type="entry name" value="TPR_19"/>
    <property type="match status" value="1"/>
</dbReference>
<dbReference type="Proteomes" id="UP000483078">
    <property type="component" value="Unassembled WGS sequence"/>
</dbReference>
<dbReference type="InterPro" id="IPR011990">
    <property type="entry name" value="TPR-like_helical_dom_sf"/>
</dbReference>
<gene>
    <name evidence="5" type="ORF">FH759_12615</name>
</gene>
<dbReference type="PANTHER" id="PTHR44858:SF1">
    <property type="entry name" value="UDP-N-ACETYLGLUCOSAMINE--PEPTIDE N-ACETYLGLUCOSAMINYLTRANSFERASE SPINDLY-RELATED"/>
    <property type="match status" value="1"/>
</dbReference>
<dbReference type="PROSITE" id="PS50005">
    <property type="entry name" value="TPR"/>
    <property type="match status" value="1"/>
</dbReference>
<comment type="caution">
    <text evidence="5">The sequence shown here is derived from an EMBL/GenBank/DDBJ whole genome shotgun (WGS) entry which is preliminary data.</text>
</comment>
<reference evidence="5 6" key="1">
    <citation type="submission" date="2019-06" db="EMBL/GenBank/DDBJ databases">
        <title>Enrichment of Autotrophic Halophilic Microorganisms from Red Sea Brine Pool Using Microbial Electrosynthesis System.</title>
        <authorList>
            <person name="Alqahtani M.F."/>
            <person name="Bajracharya S."/>
            <person name="Katuri K.P."/>
            <person name="Ali M."/>
            <person name="Saikaly P.E."/>
        </authorList>
    </citation>
    <scope>NUCLEOTIDE SEQUENCE [LARGE SCALE GENOMIC DNA]</scope>
    <source>
        <strain evidence="5">MES6</strain>
    </source>
</reference>
<evidence type="ECO:0000313" key="5">
    <source>
        <dbReference type="EMBL" id="MTJ05522.1"/>
    </source>
</evidence>
<name>A0A7C9LPL4_9RHOB</name>
<dbReference type="PANTHER" id="PTHR44858">
    <property type="entry name" value="TETRATRICOPEPTIDE REPEAT PROTEIN 6"/>
    <property type="match status" value="1"/>
</dbReference>
<accession>A0A7C9LPL4</accession>
<evidence type="ECO:0000256" key="3">
    <source>
        <dbReference type="PROSITE-ProRule" id="PRU00339"/>
    </source>
</evidence>
<sequence>MGAGAAPAQEAKGECPPPPDHGAELQELFDAVQDAPDAATAQRISNQMWELWADAPNAAAQEILDSGMRKRASQNFLGALEEFDRLVAYCPDYAEGYNQRAFIHFILQDYDAALVDLNRTLDLSPDHVAARAGKALTLFGLDRVAEGREVLEAALELNPWLPERHLLDSALGEEL</sequence>
<dbReference type="AlphaFoldDB" id="A0A7C9LPL4"/>
<dbReference type="EMBL" id="VENJ01000018">
    <property type="protein sequence ID" value="MTJ05522.1"/>
    <property type="molecule type" value="Genomic_DNA"/>
</dbReference>
<evidence type="ECO:0000313" key="6">
    <source>
        <dbReference type="Proteomes" id="UP000483078"/>
    </source>
</evidence>
<evidence type="ECO:0000256" key="4">
    <source>
        <dbReference type="SAM" id="MobiDB-lite"/>
    </source>
</evidence>
<organism evidence="5 6">
    <name type="scientific">Sediminimonas qiaohouensis</name>
    <dbReference type="NCBI Taxonomy" id="552061"/>
    <lineage>
        <taxon>Bacteria</taxon>
        <taxon>Pseudomonadati</taxon>
        <taxon>Pseudomonadota</taxon>
        <taxon>Alphaproteobacteria</taxon>
        <taxon>Rhodobacterales</taxon>
        <taxon>Roseobacteraceae</taxon>
        <taxon>Sediminimonas</taxon>
    </lineage>
</organism>
<dbReference type="Gene3D" id="1.25.40.10">
    <property type="entry name" value="Tetratricopeptide repeat domain"/>
    <property type="match status" value="1"/>
</dbReference>
<feature type="region of interest" description="Disordered" evidence="4">
    <location>
        <begin position="1"/>
        <end position="22"/>
    </location>
</feature>
<dbReference type="SMART" id="SM00028">
    <property type="entry name" value="TPR"/>
    <property type="match status" value="2"/>
</dbReference>
<dbReference type="InterPro" id="IPR050498">
    <property type="entry name" value="Ycf3"/>
</dbReference>